<dbReference type="InterPro" id="IPR017853">
    <property type="entry name" value="GH"/>
</dbReference>
<dbReference type="EMBL" id="CP036291">
    <property type="protein sequence ID" value="QDU91384.1"/>
    <property type="molecule type" value="Genomic_DNA"/>
</dbReference>
<name>A0A518DIT6_9BACT</name>
<keyword evidence="2" id="KW-0732">Signal</keyword>
<dbReference type="SUPFAM" id="SSF51445">
    <property type="entry name" value="(Trans)glycosidases"/>
    <property type="match status" value="1"/>
</dbReference>
<organism evidence="6 7">
    <name type="scientific">Pirellulimonas nuda</name>
    <dbReference type="NCBI Taxonomy" id="2528009"/>
    <lineage>
        <taxon>Bacteria</taxon>
        <taxon>Pseudomonadati</taxon>
        <taxon>Planctomycetota</taxon>
        <taxon>Planctomycetia</taxon>
        <taxon>Pirellulales</taxon>
        <taxon>Lacipirellulaceae</taxon>
        <taxon>Pirellulimonas</taxon>
    </lineage>
</organism>
<proteinExistence type="inferred from homology"/>
<evidence type="ECO:0000313" key="7">
    <source>
        <dbReference type="Proteomes" id="UP000317429"/>
    </source>
</evidence>
<dbReference type="GO" id="GO:0004348">
    <property type="term" value="F:glucosylceramidase activity"/>
    <property type="evidence" value="ECO:0007669"/>
    <property type="project" value="InterPro"/>
</dbReference>
<feature type="domain" description="Glycosyl hydrolase family 30 TIM-barrel" evidence="5">
    <location>
        <begin position="205"/>
        <end position="284"/>
    </location>
</feature>
<protein>
    <submittedName>
        <fullName evidence="6">O-Glycosyl hydrolase family 30</fullName>
    </submittedName>
</protein>
<dbReference type="InterPro" id="IPR001139">
    <property type="entry name" value="Glyco_hydro_30"/>
</dbReference>
<dbReference type="PANTHER" id="PTHR11069">
    <property type="entry name" value="GLUCOSYLCERAMIDASE"/>
    <property type="match status" value="1"/>
</dbReference>
<reference evidence="6 7" key="1">
    <citation type="submission" date="2019-02" db="EMBL/GenBank/DDBJ databases">
        <title>Deep-cultivation of Planctomycetes and their phenomic and genomic characterization uncovers novel biology.</title>
        <authorList>
            <person name="Wiegand S."/>
            <person name="Jogler M."/>
            <person name="Boedeker C."/>
            <person name="Pinto D."/>
            <person name="Vollmers J."/>
            <person name="Rivas-Marin E."/>
            <person name="Kohn T."/>
            <person name="Peeters S.H."/>
            <person name="Heuer A."/>
            <person name="Rast P."/>
            <person name="Oberbeckmann S."/>
            <person name="Bunk B."/>
            <person name="Jeske O."/>
            <person name="Meyerdierks A."/>
            <person name="Storesund J.E."/>
            <person name="Kallscheuer N."/>
            <person name="Luecker S."/>
            <person name="Lage O.M."/>
            <person name="Pohl T."/>
            <person name="Merkel B.J."/>
            <person name="Hornburger P."/>
            <person name="Mueller R.-W."/>
            <person name="Bruemmer F."/>
            <person name="Labrenz M."/>
            <person name="Spormann A.M."/>
            <person name="Op den Camp H."/>
            <person name="Overmann J."/>
            <person name="Amann R."/>
            <person name="Jetten M.S.M."/>
            <person name="Mascher T."/>
            <person name="Medema M.H."/>
            <person name="Devos D.P."/>
            <person name="Kaster A.-K."/>
            <person name="Ovreas L."/>
            <person name="Rohde M."/>
            <person name="Galperin M.Y."/>
            <person name="Jogler C."/>
        </authorList>
    </citation>
    <scope>NUCLEOTIDE SEQUENCE [LARGE SCALE GENOMIC DNA]</scope>
    <source>
        <strain evidence="6 7">Pla175</strain>
    </source>
</reference>
<keyword evidence="4" id="KW-0326">Glycosidase</keyword>
<dbReference type="AlphaFoldDB" id="A0A518DIT6"/>
<dbReference type="Gene3D" id="3.20.20.80">
    <property type="entry name" value="Glycosidases"/>
    <property type="match status" value="1"/>
</dbReference>
<dbReference type="Proteomes" id="UP000317429">
    <property type="component" value="Chromosome"/>
</dbReference>
<accession>A0A518DIT6</accession>
<dbReference type="GO" id="GO:0006665">
    <property type="term" value="P:sphingolipid metabolic process"/>
    <property type="evidence" value="ECO:0007669"/>
    <property type="project" value="InterPro"/>
</dbReference>
<gene>
    <name evidence="6" type="ORF">Pla175_48060</name>
</gene>
<dbReference type="PANTHER" id="PTHR11069:SF38">
    <property type="entry name" value="GLUCURONOXYLANASE XYNC"/>
    <property type="match status" value="1"/>
</dbReference>
<evidence type="ECO:0000259" key="5">
    <source>
        <dbReference type="Pfam" id="PF02055"/>
    </source>
</evidence>
<keyword evidence="7" id="KW-1185">Reference proteome</keyword>
<keyword evidence="3 4" id="KW-0378">Hydrolase</keyword>
<dbReference type="GO" id="GO:0016020">
    <property type="term" value="C:membrane"/>
    <property type="evidence" value="ECO:0007669"/>
    <property type="project" value="GOC"/>
</dbReference>
<dbReference type="KEGG" id="pnd:Pla175_48060"/>
<dbReference type="OrthoDB" id="9806701at2"/>
<evidence type="ECO:0000256" key="2">
    <source>
        <dbReference type="ARBA" id="ARBA00022729"/>
    </source>
</evidence>
<comment type="similarity">
    <text evidence="1 4">Belongs to the glycosyl hydrolase 30 family.</text>
</comment>
<evidence type="ECO:0000256" key="3">
    <source>
        <dbReference type="ARBA" id="ARBA00022801"/>
    </source>
</evidence>
<sequence length="586" mass="64649">MPARLVTRGSMQIILSVAIALVCAPVVAQSMLRVVGPKTLDPDRPHLLRVEEQTKQGWRLVDPAALVVGVEGPASLVQDPSRQAMNPVTVRPDAREGAFTVNAAQGDRSASASFAIGPQAPAGSVRLQINPSRVLHEFQGLGGGVLFYDNQWELSQGDEIWKWCFEDVHATYLHLLARPDYERANDNDDWRTIDPAGFDFKASNRALKVAERALAIDPNLKLYLSVYSPPAWMKVGETTRGSAGLKAGKAYRQEFAEYVFAYLKHAASRGVRFEYFAPFNEPDWTHSQDGMHVKDFAELVGLFDDITTALAELIEADDDLEMPRLIFPDSLGAGALTRTRENRAVLTANRRMLEEKVDVWGVHDYWNTAGYWPVRFEELRALPPVGAKPIWMTEWAQRDNRGDLESANQYGANILNALRSGAQAWMVFEWCHPSGNQSGLISCDWGAKPPHKRYWRSQAYYTFQQLANTTPAGAQVVDVSAELSGIAKPSSKGQSLPVEYLALKTPQGMVLHVANTTGEPVTVEVEWRGDGGPAGGALVTDALRHSRPFTTDELALRTNRRSASFTAPANSLVTVVGWVEPAEGER</sequence>
<dbReference type="InterPro" id="IPR033453">
    <property type="entry name" value="Glyco_hydro_30_TIM-barrel"/>
</dbReference>
<dbReference type="Pfam" id="PF02055">
    <property type="entry name" value="Glyco_hydro_30"/>
    <property type="match status" value="1"/>
</dbReference>
<evidence type="ECO:0000256" key="4">
    <source>
        <dbReference type="RuleBase" id="RU361188"/>
    </source>
</evidence>
<evidence type="ECO:0000256" key="1">
    <source>
        <dbReference type="ARBA" id="ARBA00005382"/>
    </source>
</evidence>
<evidence type="ECO:0000313" key="6">
    <source>
        <dbReference type="EMBL" id="QDU91384.1"/>
    </source>
</evidence>